<dbReference type="InterPro" id="IPR032852">
    <property type="entry name" value="ALKBH2"/>
</dbReference>
<dbReference type="GO" id="GO:0008198">
    <property type="term" value="F:ferrous iron binding"/>
    <property type="evidence" value="ECO:0007669"/>
    <property type="project" value="TreeGrafter"/>
</dbReference>
<sequence>MDRFLVKGVQGGLLRKREEQEPTGEEPAVSGGDKESTRKRLRREAPRNGGRSASPSWRRIQAEGLDCSYTVLFAKAEADEIFQELEKEVEYFTGIKMAVTTSGSTEMMKENWPLGAPSPLSPSVPAETLSSGIRIPVGKAPPGGWRWSGCRWPTGACS</sequence>
<dbReference type="Proteomes" id="UP000233080">
    <property type="component" value="Unassembled WGS sequence"/>
</dbReference>
<dbReference type="CTD" id="121642"/>
<organism evidence="2 3">
    <name type="scientific">Colobus angolensis palliatus</name>
    <name type="common">Peters' Angolan colobus</name>
    <dbReference type="NCBI Taxonomy" id="336983"/>
    <lineage>
        <taxon>Eukaryota</taxon>
        <taxon>Metazoa</taxon>
        <taxon>Chordata</taxon>
        <taxon>Craniata</taxon>
        <taxon>Vertebrata</taxon>
        <taxon>Euteleostomi</taxon>
        <taxon>Mammalia</taxon>
        <taxon>Eutheria</taxon>
        <taxon>Euarchontoglires</taxon>
        <taxon>Primates</taxon>
        <taxon>Haplorrhini</taxon>
        <taxon>Catarrhini</taxon>
        <taxon>Cercopithecidae</taxon>
        <taxon>Colobinae</taxon>
        <taxon>Colobus</taxon>
    </lineage>
</organism>
<reference evidence="2" key="2">
    <citation type="submission" date="2025-09" db="UniProtKB">
        <authorList>
            <consortium name="Ensembl"/>
        </authorList>
    </citation>
    <scope>IDENTIFICATION</scope>
</reference>
<evidence type="ECO:0000313" key="2">
    <source>
        <dbReference type="Ensembl" id="ENSCANP00000007297.1"/>
    </source>
</evidence>
<keyword evidence="3" id="KW-1185">Reference proteome</keyword>
<dbReference type="GO" id="GO:0051747">
    <property type="term" value="F:cytosine C-5 DNA demethylase activity"/>
    <property type="evidence" value="ECO:0007669"/>
    <property type="project" value="TreeGrafter"/>
</dbReference>
<name>A0A2K5HSH6_COLAP</name>
<dbReference type="GO" id="GO:0006307">
    <property type="term" value="P:DNA alkylation repair"/>
    <property type="evidence" value="ECO:0007669"/>
    <property type="project" value="TreeGrafter"/>
</dbReference>
<dbReference type="RefSeq" id="XP_011791375.1">
    <property type="nucleotide sequence ID" value="XM_011935985.1"/>
</dbReference>
<reference evidence="2" key="1">
    <citation type="submission" date="2025-08" db="UniProtKB">
        <authorList>
            <consortium name="Ensembl"/>
        </authorList>
    </citation>
    <scope>IDENTIFICATION</scope>
</reference>
<dbReference type="GO" id="GO:0035516">
    <property type="term" value="F:broad specificity oxidative DNA demethylase activity"/>
    <property type="evidence" value="ECO:0007669"/>
    <property type="project" value="TreeGrafter"/>
</dbReference>
<dbReference type="PANTHER" id="PTHR31573">
    <property type="entry name" value="ALPHA-KETOGLUTARATE-DEPENDENT DIOXYGENASE ALKB HOMOLOG 2"/>
    <property type="match status" value="1"/>
</dbReference>
<dbReference type="Ensembl" id="ENSCANT00000027052.1">
    <property type="protein sequence ID" value="ENSCANP00000007297.1"/>
    <property type="gene ID" value="ENSCANG00000023953.1"/>
</dbReference>
<dbReference type="RefSeq" id="XP_011791390.1">
    <property type="nucleotide sequence ID" value="XM_011936000.1"/>
</dbReference>
<protein>
    <submittedName>
        <fullName evidence="2">Uncharacterized protein</fullName>
    </submittedName>
</protein>
<evidence type="ECO:0000313" key="3">
    <source>
        <dbReference type="Proteomes" id="UP000233080"/>
    </source>
</evidence>
<dbReference type="RefSeq" id="XP_011791380.1">
    <property type="nucleotide sequence ID" value="XM_011935990.1"/>
</dbReference>
<dbReference type="AlphaFoldDB" id="A0A2K5HSH6"/>
<feature type="compositionally biased region" description="Basic and acidic residues" evidence="1">
    <location>
        <begin position="32"/>
        <end position="46"/>
    </location>
</feature>
<evidence type="ECO:0000256" key="1">
    <source>
        <dbReference type="SAM" id="MobiDB-lite"/>
    </source>
</evidence>
<dbReference type="GeneID" id="105507467"/>
<proteinExistence type="predicted"/>
<dbReference type="PANTHER" id="PTHR31573:SF1">
    <property type="entry name" value="DNA OXIDATIVE DEMETHYLASE ALKBH2"/>
    <property type="match status" value="1"/>
</dbReference>
<feature type="region of interest" description="Disordered" evidence="1">
    <location>
        <begin position="1"/>
        <end position="57"/>
    </location>
</feature>
<accession>A0A2K5HSH6</accession>